<proteinExistence type="predicted"/>
<gene>
    <name evidence="1" type="ORF">KL86SPO_31560</name>
</gene>
<organism evidence="1">
    <name type="scientific">uncultured Sporomusa sp</name>
    <dbReference type="NCBI Taxonomy" id="307249"/>
    <lineage>
        <taxon>Bacteria</taxon>
        <taxon>Bacillati</taxon>
        <taxon>Bacillota</taxon>
        <taxon>Negativicutes</taxon>
        <taxon>Selenomonadales</taxon>
        <taxon>Sporomusaceae</taxon>
        <taxon>Sporomusa</taxon>
        <taxon>environmental samples</taxon>
    </lineage>
</organism>
<sequence>MKKVLDYTGCTSYNDEKIKYERLTRKLEANY</sequence>
<protein>
    <submittedName>
        <fullName evidence="1">Uncharacterized protein</fullName>
    </submittedName>
</protein>
<dbReference type="AlphaFoldDB" id="A0A212LV50"/>
<reference evidence="1" key="1">
    <citation type="submission" date="2016-08" db="EMBL/GenBank/DDBJ databases">
        <authorList>
            <person name="Seilhamer J.J."/>
        </authorList>
    </citation>
    <scope>NUCLEOTIDE SEQUENCE</scope>
    <source>
        <strain evidence="1">86</strain>
    </source>
</reference>
<dbReference type="EMBL" id="FMJE01000003">
    <property type="protein sequence ID" value="SCM81381.1"/>
    <property type="molecule type" value="Genomic_DNA"/>
</dbReference>
<accession>A0A212LV50</accession>
<evidence type="ECO:0000313" key="1">
    <source>
        <dbReference type="EMBL" id="SCM81381.1"/>
    </source>
</evidence>
<name>A0A212LV50_9FIRM</name>